<dbReference type="Pfam" id="PF13826">
    <property type="entry name" value="Monooxy_af470-like"/>
    <property type="match status" value="1"/>
</dbReference>
<dbReference type="InterPro" id="IPR025444">
    <property type="entry name" value="Monooxy_af470"/>
</dbReference>
<reference evidence="1 2" key="1">
    <citation type="submission" date="2021-03" db="EMBL/GenBank/DDBJ databases">
        <title>Sequencing the genomes of 1000 actinobacteria strains.</title>
        <authorList>
            <person name="Klenk H.-P."/>
        </authorList>
    </citation>
    <scope>NUCLEOTIDE SEQUENCE [LARGE SCALE GENOMIC DNA]</scope>
    <source>
        <strain evidence="1 2">DSM 45256</strain>
    </source>
</reference>
<comment type="caution">
    <text evidence="1">The sequence shown here is derived from an EMBL/GenBank/DDBJ whole genome shotgun (WGS) entry which is preliminary data.</text>
</comment>
<organism evidence="1 2">
    <name type="scientific">Pseudonocardia parietis</name>
    <dbReference type="NCBI Taxonomy" id="570936"/>
    <lineage>
        <taxon>Bacteria</taxon>
        <taxon>Bacillati</taxon>
        <taxon>Actinomycetota</taxon>
        <taxon>Actinomycetes</taxon>
        <taxon>Pseudonocardiales</taxon>
        <taxon>Pseudonocardiaceae</taxon>
        <taxon>Pseudonocardia</taxon>
    </lineage>
</organism>
<dbReference type="Proteomes" id="UP001519295">
    <property type="component" value="Unassembled WGS sequence"/>
</dbReference>
<gene>
    <name evidence="1" type="ORF">JOF36_003764</name>
</gene>
<evidence type="ECO:0000313" key="1">
    <source>
        <dbReference type="EMBL" id="MBP2368068.1"/>
    </source>
</evidence>
<protein>
    <recommendedName>
        <fullName evidence="3">DUF4188 domain-containing protein</fullName>
    </recommendedName>
</protein>
<proteinExistence type="predicted"/>
<evidence type="ECO:0008006" key="3">
    <source>
        <dbReference type="Google" id="ProtNLM"/>
    </source>
</evidence>
<dbReference type="RefSeq" id="WP_210028287.1">
    <property type="nucleotide sequence ID" value="NZ_JAGINU010000001.1"/>
</dbReference>
<accession>A0ABS4VVW3</accession>
<name>A0ABS4VVW3_9PSEU</name>
<evidence type="ECO:0000313" key="2">
    <source>
        <dbReference type="Proteomes" id="UP001519295"/>
    </source>
</evidence>
<keyword evidence="2" id="KW-1185">Reference proteome</keyword>
<dbReference type="EMBL" id="JAGINU010000001">
    <property type="protein sequence ID" value="MBP2368068.1"/>
    <property type="molecule type" value="Genomic_DNA"/>
</dbReference>
<sequence length="156" mass="17440">MARYTRTTNEPTDDEIVVFLIGMRFNRPWRVDAWLPAFVAMPRMLGELSKDPDSGLLGYRLTFGGDGPVVIQYWRDRASLYAYAADTGRLHRPAWAAFNRRARRVPGAVGIWHETFVVAEFESIYGDMPPAGLATALGARPIDAATEGGRRRLAAR</sequence>